<dbReference type="Gene3D" id="3.20.20.80">
    <property type="entry name" value="Glycosidases"/>
    <property type="match status" value="1"/>
</dbReference>
<dbReference type="InterPro" id="IPR050314">
    <property type="entry name" value="Glycosyl_Hydrlase_18"/>
</dbReference>
<protein>
    <recommendedName>
        <fullName evidence="2">GH18 domain-containing protein</fullName>
    </recommendedName>
</protein>
<dbReference type="InterPro" id="IPR011583">
    <property type="entry name" value="Chitinase_II/V-like_cat"/>
</dbReference>
<dbReference type="AlphaFoldDB" id="A0AAV2I825"/>
<dbReference type="Proteomes" id="UP001497497">
    <property type="component" value="Unassembled WGS sequence"/>
</dbReference>
<feature type="chain" id="PRO_5043987945" description="GH18 domain-containing protein" evidence="1">
    <location>
        <begin position="20"/>
        <end position="392"/>
    </location>
</feature>
<sequence length="392" mass="44683">MSHLQILVVVATFVLVSSAQKVLPVCRRYMCSFSTQFNKTKPYVFAAHHVDPTLCTHVLLQKAPVEGNKLKIPYWIDDLRPGGIYDELKKLKLKNGKLKIMLTVGDFSPDNEGFREMVATEAGRREFIDFLIPFLRDRGFDGVDLDWLYPGKINGDREGYAHLVKELAIALNREDLSGDHEKLILSAWASQVNYYKLDAGFDVPVFASYVDFMNIKAFDYRGFQNMPLGHLAPLENMYGLNIKDTLRYWVDRGMPKHKINVAFAAFGRRVIVRLAEDEMVKPSLAMGVSPAWNYPNLLGVVPYYQICLLLKQGGKVRWDSLARSPIHLLDIYYLTYENVASYTEKVHFVRKTGYGGVVIRDLNMDDFLGLECGNVTFPLMRTLKEGCTSRNN</sequence>
<keyword evidence="4" id="KW-1185">Reference proteome</keyword>
<dbReference type="GO" id="GO:0004568">
    <property type="term" value="F:chitinase activity"/>
    <property type="evidence" value="ECO:0007669"/>
    <property type="project" value="TreeGrafter"/>
</dbReference>
<evidence type="ECO:0000313" key="3">
    <source>
        <dbReference type="EMBL" id="CAL1541578.1"/>
    </source>
</evidence>
<comment type="caution">
    <text evidence="3">The sequence shown here is derived from an EMBL/GenBank/DDBJ whole genome shotgun (WGS) entry which is preliminary data.</text>
</comment>
<evidence type="ECO:0000313" key="4">
    <source>
        <dbReference type="Proteomes" id="UP001497497"/>
    </source>
</evidence>
<dbReference type="SMART" id="SM00636">
    <property type="entry name" value="Glyco_18"/>
    <property type="match status" value="1"/>
</dbReference>
<dbReference type="Gene3D" id="3.10.50.10">
    <property type="match status" value="1"/>
</dbReference>
<dbReference type="InterPro" id="IPR001223">
    <property type="entry name" value="Glyco_hydro18_cat"/>
</dbReference>
<dbReference type="GO" id="GO:0008061">
    <property type="term" value="F:chitin binding"/>
    <property type="evidence" value="ECO:0007669"/>
    <property type="project" value="InterPro"/>
</dbReference>
<dbReference type="GO" id="GO:0006032">
    <property type="term" value="P:chitin catabolic process"/>
    <property type="evidence" value="ECO:0007669"/>
    <property type="project" value="TreeGrafter"/>
</dbReference>
<dbReference type="GO" id="GO:0005576">
    <property type="term" value="C:extracellular region"/>
    <property type="evidence" value="ECO:0007669"/>
    <property type="project" value="TreeGrafter"/>
</dbReference>
<evidence type="ECO:0000256" key="1">
    <source>
        <dbReference type="SAM" id="SignalP"/>
    </source>
</evidence>
<dbReference type="SUPFAM" id="SSF51445">
    <property type="entry name" value="(Trans)glycosidases"/>
    <property type="match status" value="1"/>
</dbReference>
<evidence type="ECO:0000259" key="2">
    <source>
        <dbReference type="PROSITE" id="PS51910"/>
    </source>
</evidence>
<keyword evidence="1" id="KW-0732">Signal</keyword>
<organism evidence="3 4">
    <name type="scientific">Lymnaea stagnalis</name>
    <name type="common">Great pond snail</name>
    <name type="synonym">Helix stagnalis</name>
    <dbReference type="NCBI Taxonomy" id="6523"/>
    <lineage>
        <taxon>Eukaryota</taxon>
        <taxon>Metazoa</taxon>
        <taxon>Spiralia</taxon>
        <taxon>Lophotrochozoa</taxon>
        <taxon>Mollusca</taxon>
        <taxon>Gastropoda</taxon>
        <taxon>Heterobranchia</taxon>
        <taxon>Euthyneura</taxon>
        <taxon>Panpulmonata</taxon>
        <taxon>Hygrophila</taxon>
        <taxon>Lymnaeoidea</taxon>
        <taxon>Lymnaeidae</taxon>
        <taxon>Lymnaea</taxon>
    </lineage>
</organism>
<dbReference type="InterPro" id="IPR029070">
    <property type="entry name" value="Chitinase_insertion_sf"/>
</dbReference>
<feature type="signal peptide" evidence="1">
    <location>
        <begin position="1"/>
        <end position="19"/>
    </location>
</feature>
<dbReference type="PANTHER" id="PTHR11177">
    <property type="entry name" value="CHITINASE"/>
    <property type="match status" value="1"/>
</dbReference>
<dbReference type="PANTHER" id="PTHR11177:SF404">
    <property type="entry name" value="HISTIDINE-RICH CARBOXYL TERMINUS PROTEIN 1 ISOFORM X1"/>
    <property type="match status" value="1"/>
</dbReference>
<dbReference type="GO" id="GO:0005975">
    <property type="term" value="P:carbohydrate metabolic process"/>
    <property type="evidence" value="ECO:0007669"/>
    <property type="project" value="InterPro"/>
</dbReference>
<dbReference type="InterPro" id="IPR017853">
    <property type="entry name" value="GH"/>
</dbReference>
<dbReference type="EMBL" id="CAXITT010000440">
    <property type="protein sequence ID" value="CAL1541578.1"/>
    <property type="molecule type" value="Genomic_DNA"/>
</dbReference>
<gene>
    <name evidence="3" type="ORF">GSLYS_00015184001</name>
</gene>
<dbReference type="Pfam" id="PF00704">
    <property type="entry name" value="Glyco_hydro_18"/>
    <property type="match status" value="1"/>
</dbReference>
<name>A0AAV2I825_LYMST</name>
<reference evidence="3 4" key="1">
    <citation type="submission" date="2024-04" db="EMBL/GenBank/DDBJ databases">
        <authorList>
            <consortium name="Genoscope - CEA"/>
            <person name="William W."/>
        </authorList>
    </citation>
    <scope>NUCLEOTIDE SEQUENCE [LARGE SCALE GENOMIC DNA]</scope>
</reference>
<accession>A0AAV2I825</accession>
<feature type="domain" description="GH18" evidence="2">
    <location>
        <begin position="27"/>
        <end position="390"/>
    </location>
</feature>
<dbReference type="PROSITE" id="PS51910">
    <property type="entry name" value="GH18_2"/>
    <property type="match status" value="1"/>
</dbReference>
<proteinExistence type="predicted"/>